<sequence length="351" mass="40861">MRPRFFSKYEWWYHLAMMPIFFVAGNYYFIGDSYFSDLKTFLLATALVFALYWFSIVMLTLAIRWAIVQFPHFHQTTIRLLVMLVLVGNITMLLAAFDVWAYSIIPYLKVDFVWDKIWPIMILGIFFDVFLCSALGLFYAFEKWKQNQTESEKLERVALQQQFDALKGQVNPHFLFNSLNTLSSLISEDKDQAEIFVEDLSRIYRYMLQAAKVEYACLSTELEFLETYARLLKVRYGEGLQFNFPSATQYSGIILSPLSLQNLVDNAIKHNMMSVSKPLIITIDVLPNRSIQVQNNLQRKIRSLDTQEALLSNLIAKYSFLCDEPVEVIEKNGSFKVILPLIKERELSNLS</sequence>
<dbReference type="InterPro" id="IPR050640">
    <property type="entry name" value="Bact_2-comp_sensor_kinase"/>
</dbReference>
<dbReference type="RefSeq" id="WP_340238463.1">
    <property type="nucleotide sequence ID" value="NZ_JBBEWC010000009.1"/>
</dbReference>
<reference evidence="4" key="1">
    <citation type="journal article" date="2019" name="Int. J. Syst. Evol. Microbiol.">
        <title>The Global Catalogue of Microorganisms (GCM) 10K type strain sequencing project: providing services to taxonomists for standard genome sequencing and annotation.</title>
        <authorList>
            <consortium name="The Broad Institute Genomics Platform"/>
            <consortium name="The Broad Institute Genome Sequencing Center for Infectious Disease"/>
            <person name="Wu L."/>
            <person name="Ma J."/>
        </authorList>
    </citation>
    <scope>NUCLEOTIDE SEQUENCE [LARGE SCALE GENOMIC DNA]</scope>
    <source>
        <strain evidence="4">KCTC 52344</strain>
    </source>
</reference>
<dbReference type="EC" id="2.7.13.3" evidence="3"/>
<dbReference type="InterPro" id="IPR010559">
    <property type="entry name" value="Sig_transdc_His_kin_internal"/>
</dbReference>
<keyword evidence="1" id="KW-0472">Membrane</keyword>
<dbReference type="Proteomes" id="UP001597510">
    <property type="component" value="Unassembled WGS sequence"/>
</dbReference>
<feature type="transmembrane region" description="Helical" evidence="1">
    <location>
        <begin position="12"/>
        <end position="30"/>
    </location>
</feature>
<feature type="domain" description="Signal transduction histidine kinase internal region" evidence="2">
    <location>
        <begin position="162"/>
        <end position="238"/>
    </location>
</feature>
<feature type="transmembrane region" description="Helical" evidence="1">
    <location>
        <begin position="42"/>
        <end position="68"/>
    </location>
</feature>
<proteinExistence type="predicted"/>
<dbReference type="Pfam" id="PF06580">
    <property type="entry name" value="His_kinase"/>
    <property type="match status" value="1"/>
</dbReference>
<feature type="transmembrane region" description="Helical" evidence="1">
    <location>
        <begin position="80"/>
        <end position="105"/>
    </location>
</feature>
<dbReference type="PANTHER" id="PTHR34220:SF7">
    <property type="entry name" value="SENSOR HISTIDINE KINASE YPDA"/>
    <property type="match status" value="1"/>
</dbReference>
<keyword evidence="4" id="KW-1185">Reference proteome</keyword>
<keyword evidence="1" id="KW-0812">Transmembrane</keyword>
<name>A0ABW5J1S6_9BACT</name>
<dbReference type="GO" id="GO:0004673">
    <property type="term" value="F:protein histidine kinase activity"/>
    <property type="evidence" value="ECO:0007669"/>
    <property type="project" value="UniProtKB-EC"/>
</dbReference>
<dbReference type="PANTHER" id="PTHR34220">
    <property type="entry name" value="SENSOR HISTIDINE KINASE YPDA"/>
    <property type="match status" value="1"/>
</dbReference>
<evidence type="ECO:0000259" key="2">
    <source>
        <dbReference type="Pfam" id="PF06580"/>
    </source>
</evidence>
<keyword evidence="1" id="KW-1133">Transmembrane helix</keyword>
<evidence type="ECO:0000256" key="1">
    <source>
        <dbReference type="SAM" id="Phobius"/>
    </source>
</evidence>
<accession>A0ABW5J1S6</accession>
<gene>
    <name evidence="3" type="ORF">ACFSR2_01160</name>
</gene>
<comment type="caution">
    <text evidence="3">The sequence shown here is derived from an EMBL/GenBank/DDBJ whole genome shotgun (WGS) entry which is preliminary data.</text>
</comment>
<feature type="transmembrane region" description="Helical" evidence="1">
    <location>
        <begin position="117"/>
        <end position="141"/>
    </location>
</feature>
<evidence type="ECO:0000313" key="3">
    <source>
        <dbReference type="EMBL" id="MFD2519474.1"/>
    </source>
</evidence>
<organism evidence="3 4">
    <name type="scientific">Emticicia soli</name>
    <dbReference type="NCBI Taxonomy" id="2027878"/>
    <lineage>
        <taxon>Bacteria</taxon>
        <taxon>Pseudomonadati</taxon>
        <taxon>Bacteroidota</taxon>
        <taxon>Cytophagia</taxon>
        <taxon>Cytophagales</taxon>
        <taxon>Leadbetterellaceae</taxon>
        <taxon>Emticicia</taxon>
    </lineage>
</organism>
<evidence type="ECO:0000313" key="4">
    <source>
        <dbReference type="Proteomes" id="UP001597510"/>
    </source>
</evidence>
<keyword evidence="3" id="KW-0808">Transferase</keyword>
<protein>
    <submittedName>
        <fullName evidence="3">Sensor histidine kinase</fullName>
        <ecNumber evidence="3">2.7.13.3</ecNumber>
    </submittedName>
</protein>
<keyword evidence="3" id="KW-0418">Kinase</keyword>
<dbReference type="EMBL" id="JBHULC010000001">
    <property type="protein sequence ID" value="MFD2519474.1"/>
    <property type="molecule type" value="Genomic_DNA"/>
</dbReference>